<protein>
    <recommendedName>
        <fullName evidence="6">Phosphatidylglycerol lysyltransferase C-terminal domain-containing protein</fullName>
    </recommendedName>
</protein>
<dbReference type="InterPro" id="IPR024320">
    <property type="entry name" value="LPG_synthase_C"/>
</dbReference>
<evidence type="ECO:0000256" key="3">
    <source>
        <dbReference type="ARBA" id="ARBA00022692"/>
    </source>
</evidence>
<gene>
    <name evidence="7" type="ORF">GCM10011399_13470</name>
</gene>
<dbReference type="GO" id="GO:0055091">
    <property type="term" value="P:phospholipid homeostasis"/>
    <property type="evidence" value="ECO:0007669"/>
    <property type="project" value="TreeGrafter"/>
</dbReference>
<comment type="subcellular location">
    <subcellularLocation>
        <location evidence="1">Cell membrane</location>
        <topology evidence="1">Multi-pass membrane protein</topology>
    </subcellularLocation>
</comment>
<dbReference type="RefSeq" id="WP_229715141.1">
    <property type="nucleotide sequence ID" value="NZ_BMGP01000002.1"/>
</dbReference>
<keyword evidence="8" id="KW-1185">Reference proteome</keyword>
<dbReference type="Pfam" id="PF09924">
    <property type="entry name" value="LPG_synthase_C"/>
    <property type="match status" value="1"/>
</dbReference>
<evidence type="ECO:0000313" key="7">
    <source>
        <dbReference type="EMBL" id="GGF21123.1"/>
    </source>
</evidence>
<feature type="domain" description="Phosphatidylglycerol lysyltransferase C-terminal" evidence="6">
    <location>
        <begin position="3"/>
        <end position="291"/>
    </location>
</feature>
<organism evidence="7 8">
    <name type="scientific">Subtercola lobariae</name>
    <dbReference type="NCBI Taxonomy" id="1588641"/>
    <lineage>
        <taxon>Bacteria</taxon>
        <taxon>Bacillati</taxon>
        <taxon>Actinomycetota</taxon>
        <taxon>Actinomycetes</taxon>
        <taxon>Micrococcales</taxon>
        <taxon>Microbacteriaceae</taxon>
        <taxon>Subtercola</taxon>
    </lineage>
</organism>
<comment type="caution">
    <text evidence="7">The sequence shown here is derived from an EMBL/GenBank/DDBJ whole genome shotgun (WGS) entry which is preliminary data.</text>
</comment>
<dbReference type="InterPro" id="IPR051211">
    <property type="entry name" value="PG_lysyltransferase"/>
</dbReference>
<sequence>MGTWAGNVYWFSDDGEASVAYRVINGVAITLSDPICAPERGSEAINGFIAFCDENSYIPVFYSFHERYLPVFQALDWQYMSVGEETLMSPVTLDMAGKPWQKVRQALNRGNKEGITTLWTTWDDLPTSLSNQITAISEQWVAEKELPEMGFTLGAMPELKDPEVKLFLALGPDGQMQAITSWLPDYRNGEVVSYTIDFMRRGDNSIGGIMEFIIASAALHMQKDGIEVLSLSAAPLAEKPVVPGEEPEPPTVMTRLLAFLAQTLEPAYGFSTLFKFKSKFNPTHETIYMAYLDPVTLPVIGAAIGSAYLPNATPQEYLALAKTLRK</sequence>
<dbReference type="PANTHER" id="PTHR34697">
    <property type="entry name" value="PHOSPHATIDYLGLYCEROL LYSYLTRANSFERASE"/>
    <property type="match status" value="1"/>
</dbReference>
<name>A0A917B544_9MICO</name>
<dbReference type="AlphaFoldDB" id="A0A917B544"/>
<evidence type="ECO:0000256" key="4">
    <source>
        <dbReference type="ARBA" id="ARBA00022989"/>
    </source>
</evidence>
<dbReference type="GO" id="GO:0016755">
    <property type="term" value="F:aminoacyltransferase activity"/>
    <property type="evidence" value="ECO:0007669"/>
    <property type="project" value="TreeGrafter"/>
</dbReference>
<reference evidence="7 8" key="1">
    <citation type="journal article" date="2014" name="Int. J. Syst. Evol. Microbiol.">
        <title>Complete genome sequence of Corynebacterium casei LMG S-19264T (=DSM 44701T), isolated from a smear-ripened cheese.</title>
        <authorList>
            <consortium name="US DOE Joint Genome Institute (JGI-PGF)"/>
            <person name="Walter F."/>
            <person name="Albersmeier A."/>
            <person name="Kalinowski J."/>
            <person name="Ruckert C."/>
        </authorList>
    </citation>
    <scope>NUCLEOTIDE SEQUENCE [LARGE SCALE GENOMIC DNA]</scope>
    <source>
        <strain evidence="7 8">CGMCC 1.12976</strain>
    </source>
</reference>
<accession>A0A917B544</accession>
<dbReference type="PANTHER" id="PTHR34697:SF2">
    <property type="entry name" value="PHOSPHATIDYLGLYCEROL LYSYLTRANSFERASE"/>
    <property type="match status" value="1"/>
</dbReference>
<keyword evidence="4" id="KW-1133">Transmembrane helix</keyword>
<evidence type="ECO:0000256" key="5">
    <source>
        <dbReference type="ARBA" id="ARBA00023136"/>
    </source>
</evidence>
<evidence type="ECO:0000259" key="6">
    <source>
        <dbReference type="Pfam" id="PF09924"/>
    </source>
</evidence>
<keyword evidence="3" id="KW-0812">Transmembrane</keyword>
<evidence type="ECO:0000256" key="2">
    <source>
        <dbReference type="ARBA" id="ARBA00022475"/>
    </source>
</evidence>
<evidence type="ECO:0000313" key="8">
    <source>
        <dbReference type="Proteomes" id="UP000598775"/>
    </source>
</evidence>
<keyword evidence="2" id="KW-1003">Cell membrane</keyword>
<dbReference type="Proteomes" id="UP000598775">
    <property type="component" value="Unassembled WGS sequence"/>
</dbReference>
<keyword evidence="5" id="KW-0472">Membrane</keyword>
<dbReference type="EMBL" id="BMGP01000002">
    <property type="protein sequence ID" value="GGF21123.1"/>
    <property type="molecule type" value="Genomic_DNA"/>
</dbReference>
<dbReference type="GO" id="GO:0005886">
    <property type="term" value="C:plasma membrane"/>
    <property type="evidence" value="ECO:0007669"/>
    <property type="project" value="UniProtKB-SubCell"/>
</dbReference>
<evidence type="ECO:0000256" key="1">
    <source>
        <dbReference type="ARBA" id="ARBA00004651"/>
    </source>
</evidence>
<proteinExistence type="predicted"/>